<evidence type="ECO:0000313" key="1">
    <source>
        <dbReference type="EMBL" id="EAX90276.1"/>
    </source>
</evidence>
<proteinExistence type="predicted"/>
<accession>A2FXU1</accession>
<reference evidence="1" key="1">
    <citation type="submission" date="2006-10" db="EMBL/GenBank/DDBJ databases">
        <authorList>
            <person name="Amadeo P."/>
            <person name="Zhao Q."/>
            <person name="Wortman J."/>
            <person name="Fraser-Liggett C."/>
            <person name="Carlton J."/>
        </authorList>
    </citation>
    <scope>NUCLEOTIDE SEQUENCE</scope>
    <source>
        <strain evidence="1">G3</strain>
    </source>
</reference>
<dbReference type="Proteomes" id="UP000001542">
    <property type="component" value="Unassembled WGS sequence"/>
</dbReference>
<dbReference type="InParanoid" id="A2FXU1"/>
<keyword evidence="2" id="KW-1185">Reference proteome</keyword>
<dbReference type="AlphaFoldDB" id="A2FXU1"/>
<dbReference type="VEuPathDB" id="TrichDB:TVAGG3_0691980"/>
<dbReference type="EMBL" id="DS114121">
    <property type="protein sequence ID" value="EAX90276.1"/>
    <property type="molecule type" value="Genomic_DNA"/>
</dbReference>
<sequence length="585" mass="67891">MLNDSSFFDLDSFSKSTDPIYNTVSVSDILQTTYPDALSFKILSIDEPISYLFLIRFKHGQKIVELSKDLKNLKPLCSFQRYSVVIAASINSAHDKIIVTMFQSSNTFTESSNYAIKCILLNTNPQIVYPISNILTSRPIVEWIPNSNRFVIFTNENRYEIWELNCSKNEFEINRVSKSEKGITWVGLLNKNVLEYTKNNKDGHILTSVIDSSNNTKTNLPPVTATEFFYSHLSVLTHDVFFINYLQHLMIALPAVGLSLDFIFRAGKMDIFDVAAIRNDILIINTPPKYFLCILLDSYCQPRAVFTISQRRDVQLSFIESSNYTVVDIKTGQISTIEFDFEEIKKNQPEAFLPLMHDKVLSCENSFDVLSLIDMNILKLFWFGEIIEEFILCHIRKCFKLAKNFSLYDFLNSRLTTLVPSRHYIEMLSYFLPYQSKMVDELKSPPQIMNWKKAFQKLPELSDLKGVISAAIESVSPVHFKEDVRYIAMLQVLTVYFRVGEEFKASNTMKKETMKNLSENEKEIWLAKGIIIFNEMDLKDKEQETCQWWILRTTFDVEEIIDKDAEFKTNNILKYMLDTYDCQDL</sequence>
<dbReference type="KEGG" id="tva:4747959"/>
<gene>
    <name evidence="1" type="ORF">TVAG_204110</name>
</gene>
<name>A2FXU1_TRIV3</name>
<protein>
    <submittedName>
        <fullName evidence="1">Uncharacterized protein</fullName>
    </submittedName>
</protein>
<organism evidence="1 2">
    <name type="scientific">Trichomonas vaginalis (strain ATCC PRA-98 / G3)</name>
    <dbReference type="NCBI Taxonomy" id="412133"/>
    <lineage>
        <taxon>Eukaryota</taxon>
        <taxon>Metamonada</taxon>
        <taxon>Parabasalia</taxon>
        <taxon>Trichomonadida</taxon>
        <taxon>Trichomonadidae</taxon>
        <taxon>Trichomonas</taxon>
    </lineage>
</organism>
<reference evidence="1" key="2">
    <citation type="journal article" date="2007" name="Science">
        <title>Draft genome sequence of the sexually transmitted pathogen Trichomonas vaginalis.</title>
        <authorList>
            <person name="Carlton J.M."/>
            <person name="Hirt R.P."/>
            <person name="Silva J.C."/>
            <person name="Delcher A.L."/>
            <person name="Schatz M."/>
            <person name="Zhao Q."/>
            <person name="Wortman J.R."/>
            <person name="Bidwell S.L."/>
            <person name="Alsmark U.C.M."/>
            <person name="Besteiro S."/>
            <person name="Sicheritz-Ponten T."/>
            <person name="Noel C.J."/>
            <person name="Dacks J.B."/>
            <person name="Foster P.G."/>
            <person name="Simillion C."/>
            <person name="Van de Peer Y."/>
            <person name="Miranda-Saavedra D."/>
            <person name="Barton G.J."/>
            <person name="Westrop G.D."/>
            <person name="Mueller S."/>
            <person name="Dessi D."/>
            <person name="Fiori P.L."/>
            <person name="Ren Q."/>
            <person name="Paulsen I."/>
            <person name="Zhang H."/>
            <person name="Bastida-Corcuera F.D."/>
            <person name="Simoes-Barbosa A."/>
            <person name="Brown M.T."/>
            <person name="Hayes R.D."/>
            <person name="Mukherjee M."/>
            <person name="Okumura C.Y."/>
            <person name="Schneider R."/>
            <person name="Smith A.J."/>
            <person name="Vanacova S."/>
            <person name="Villalvazo M."/>
            <person name="Haas B.J."/>
            <person name="Pertea M."/>
            <person name="Feldblyum T.V."/>
            <person name="Utterback T.R."/>
            <person name="Shu C.L."/>
            <person name="Osoegawa K."/>
            <person name="de Jong P.J."/>
            <person name="Hrdy I."/>
            <person name="Horvathova L."/>
            <person name="Zubacova Z."/>
            <person name="Dolezal P."/>
            <person name="Malik S.B."/>
            <person name="Logsdon J.M. Jr."/>
            <person name="Henze K."/>
            <person name="Gupta A."/>
            <person name="Wang C.C."/>
            <person name="Dunne R.L."/>
            <person name="Upcroft J.A."/>
            <person name="Upcroft P."/>
            <person name="White O."/>
            <person name="Salzberg S.L."/>
            <person name="Tang P."/>
            <person name="Chiu C.-H."/>
            <person name="Lee Y.-S."/>
            <person name="Embley T.M."/>
            <person name="Coombs G.H."/>
            <person name="Mottram J.C."/>
            <person name="Tachezy J."/>
            <person name="Fraser-Liggett C.M."/>
            <person name="Johnson P.J."/>
        </authorList>
    </citation>
    <scope>NUCLEOTIDE SEQUENCE [LARGE SCALE GENOMIC DNA]</scope>
    <source>
        <strain evidence="1">G3</strain>
    </source>
</reference>
<evidence type="ECO:0000313" key="2">
    <source>
        <dbReference type="Proteomes" id="UP000001542"/>
    </source>
</evidence>
<dbReference type="RefSeq" id="XP_001303206.1">
    <property type="nucleotide sequence ID" value="XM_001303205.1"/>
</dbReference>
<dbReference type="VEuPathDB" id="TrichDB:TVAG_204110"/>